<accession>A0A431TX11</accession>
<dbReference type="RefSeq" id="WP_126695753.1">
    <property type="nucleotide sequence ID" value="NZ_RXOF01000018.1"/>
</dbReference>
<evidence type="ECO:0008006" key="3">
    <source>
        <dbReference type="Google" id="ProtNLM"/>
    </source>
</evidence>
<reference evidence="1 2" key="1">
    <citation type="submission" date="2018-12" db="EMBL/GenBank/DDBJ databases">
        <title>Hymenobacter gummosus sp. nov., isolated from a spring.</title>
        <authorList>
            <person name="Nie L."/>
        </authorList>
    </citation>
    <scope>NUCLEOTIDE SEQUENCE [LARGE SCALE GENOMIC DNA]</scope>
    <source>
        <strain evidence="1 2">KCTC 52166</strain>
    </source>
</reference>
<evidence type="ECO:0000313" key="2">
    <source>
        <dbReference type="Proteomes" id="UP000282184"/>
    </source>
</evidence>
<sequence length="405" mass="45817">MTTATLSAPSADLLLDPAEPQTPREAYLARVAEVQTRSRERSAAAHRQAPHGTPTHNFLLCAANRHHYLPEHPATEAEFFAEVMAHRDWAALDEQEAQVFGLTRFTGDTSFLADVHSRPRVFCTFHLGSYRMIHHFLLRHGIHYTLVVDQVTLEQQGDKFQALRQSNPVYHGGSMRILNAESPSIGLQMIREIKAGRSLLFYIDGNTGVGGMDRQDDKLTRINFLSRQIYARKGIAFISHVTRTPIVPLLHLRHGAADYETHFFAPIEPTESELPREEFAAATTQHIFGLFEPVLRRHPEQWEGWLYMNHFVDQNALREAHPPRPVPATAPGPLSFNQARYRVFWHADTPQLFDQATYQTFAISDKLAALLPQLAALPAEVQQRFSATPLFQDLWARQVVVAAGE</sequence>
<dbReference type="OrthoDB" id="1373292at2"/>
<gene>
    <name evidence="1" type="ORF">EJV47_24010</name>
</gene>
<dbReference type="Proteomes" id="UP000282184">
    <property type="component" value="Unassembled WGS sequence"/>
</dbReference>
<comment type="caution">
    <text evidence="1">The sequence shown here is derived from an EMBL/GenBank/DDBJ whole genome shotgun (WGS) entry which is preliminary data.</text>
</comment>
<proteinExistence type="predicted"/>
<name>A0A431TX11_9BACT</name>
<dbReference type="EMBL" id="RXOF01000018">
    <property type="protein sequence ID" value="RTQ45897.1"/>
    <property type="molecule type" value="Genomic_DNA"/>
</dbReference>
<organism evidence="1 2">
    <name type="scientific">Hymenobacter gummosus</name>
    <dbReference type="NCBI Taxonomy" id="1776032"/>
    <lineage>
        <taxon>Bacteria</taxon>
        <taxon>Pseudomonadati</taxon>
        <taxon>Bacteroidota</taxon>
        <taxon>Cytophagia</taxon>
        <taxon>Cytophagales</taxon>
        <taxon>Hymenobacteraceae</taxon>
        <taxon>Hymenobacter</taxon>
    </lineage>
</organism>
<dbReference type="AlphaFoldDB" id="A0A431TX11"/>
<keyword evidence="2" id="KW-1185">Reference proteome</keyword>
<protein>
    <recommendedName>
        <fullName evidence="3">Lipid A biosynthesis acyltransferase</fullName>
    </recommendedName>
</protein>
<evidence type="ECO:0000313" key="1">
    <source>
        <dbReference type="EMBL" id="RTQ45897.1"/>
    </source>
</evidence>